<dbReference type="RefSeq" id="WP_285983224.1">
    <property type="nucleotide sequence ID" value="NZ_JASVDS010000004.1"/>
</dbReference>
<reference evidence="4 5" key="1">
    <citation type="submission" date="2023-06" db="EMBL/GenBank/DDBJ databases">
        <title>Pelomonas sp. APW6 16S ribosomal RNA gene genome sequencing and assembly.</title>
        <authorList>
            <person name="Woo H."/>
        </authorList>
    </citation>
    <scope>NUCLEOTIDE SEQUENCE [LARGE SCALE GENOMIC DNA]</scope>
    <source>
        <strain evidence="4 5">APW6</strain>
    </source>
</reference>
<dbReference type="Pfam" id="PF08530">
    <property type="entry name" value="PepX_C"/>
    <property type="match status" value="1"/>
</dbReference>
<dbReference type="Pfam" id="PF02129">
    <property type="entry name" value="Peptidase_S15"/>
    <property type="match status" value="1"/>
</dbReference>
<evidence type="ECO:0000259" key="3">
    <source>
        <dbReference type="SMART" id="SM00939"/>
    </source>
</evidence>
<dbReference type="Gene3D" id="3.40.50.1820">
    <property type="entry name" value="alpha/beta hydrolase"/>
    <property type="match status" value="1"/>
</dbReference>
<name>A0ABT7LNQ5_9BURK</name>
<keyword evidence="5" id="KW-1185">Reference proteome</keyword>
<dbReference type="InterPro" id="IPR000383">
    <property type="entry name" value="Xaa-Pro-like_dom"/>
</dbReference>
<dbReference type="GO" id="GO:0016787">
    <property type="term" value="F:hydrolase activity"/>
    <property type="evidence" value="ECO:0007669"/>
    <property type="project" value="UniProtKB-KW"/>
</dbReference>
<dbReference type="SUPFAM" id="SSF49785">
    <property type="entry name" value="Galactose-binding domain-like"/>
    <property type="match status" value="1"/>
</dbReference>
<dbReference type="PANTHER" id="PTHR22946">
    <property type="entry name" value="DIENELACTONE HYDROLASE DOMAIN-CONTAINING PROTEIN-RELATED"/>
    <property type="match status" value="1"/>
</dbReference>
<evidence type="ECO:0000256" key="2">
    <source>
        <dbReference type="SAM" id="MobiDB-lite"/>
    </source>
</evidence>
<comment type="caution">
    <text evidence="4">The sequence shown here is derived from an EMBL/GenBank/DDBJ whole genome shotgun (WGS) entry which is preliminary data.</text>
</comment>
<dbReference type="NCBIfam" id="TIGR00976">
    <property type="entry name" value="CocE_NonD"/>
    <property type="match status" value="1"/>
</dbReference>
<proteinExistence type="predicted"/>
<dbReference type="SMART" id="SM00939">
    <property type="entry name" value="PepX_C"/>
    <property type="match status" value="1"/>
</dbReference>
<protein>
    <submittedName>
        <fullName evidence="4">CocE/NonD family hydrolase</fullName>
    </submittedName>
</protein>
<sequence length="600" mass="64192">MRSWRLSGAPAPTSGAGSRPFVRRRIGQALGQARALGLALGLGLASLGAQALGCRTATPAEAAVYTLPQLMPGVTSPRDGTCFIGGLKVPGSDGTLLSANVFLPRQDPNGARAPGVMFISSWAAADFFEYVGQQQRLAQQGYVAFAYTARGFWGSEGTVGVAGPADVADASAMLDWISANTPADPQRLASAGISYGAGLSLLAAAKDGRIKAVVAMSGWAALIEQMYRNEVPNPIWLDILQLSGQLTGRLDPLVANYNSLLQNPDTPAARISEIATWAWARSPSSGLPQLNARQVPVMLVKNWQDDMFSPNSSMALFAQLTGPKKLLLQSGIHASAELPGAVLGVDQHIWTQAQRWLARWLKNEANGIDTEPKVDLQPKFAGYREQLSNWPAPELKTQALYLQPRGAVRWDWRCVCTRGWTGGLGSAPSGDTVSDRIGNALDTTASSGPLPVLSPLMESVGLPVINHQATILWGNGIRYEGDWLRSPLKLRGIPSLQLRVKPSQARGMAVAYLYDVDAAGFGTLITHGARAWHQAQPGQVMTLNLDLVATAYDAPAGHYLALVLDTRDPLYGPPVRAGESFEYSLEFAPGQTQRLTLQSR</sequence>
<evidence type="ECO:0000313" key="5">
    <source>
        <dbReference type="Proteomes" id="UP001238603"/>
    </source>
</evidence>
<dbReference type="Gene3D" id="2.60.120.260">
    <property type="entry name" value="Galactose-binding domain-like"/>
    <property type="match status" value="1"/>
</dbReference>
<evidence type="ECO:0000256" key="1">
    <source>
        <dbReference type="ARBA" id="ARBA00022801"/>
    </source>
</evidence>
<dbReference type="InterPro" id="IPR013736">
    <property type="entry name" value="Xaa-Pro_dipept_C"/>
</dbReference>
<gene>
    <name evidence="4" type="ORF">QRD43_14550</name>
</gene>
<dbReference type="InterPro" id="IPR008979">
    <property type="entry name" value="Galactose-bd-like_sf"/>
</dbReference>
<keyword evidence="1 4" id="KW-0378">Hydrolase</keyword>
<dbReference type="InterPro" id="IPR050261">
    <property type="entry name" value="FrsA_esterase"/>
</dbReference>
<accession>A0ABT7LNQ5</accession>
<dbReference type="PANTHER" id="PTHR22946:SF9">
    <property type="entry name" value="POLYKETIDE TRANSFERASE AF380"/>
    <property type="match status" value="1"/>
</dbReference>
<organism evidence="4 5">
    <name type="scientific">Roseateles subflavus</name>
    <dbReference type="NCBI Taxonomy" id="3053353"/>
    <lineage>
        <taxon>Bacteria</taxon>
        <taxon>Pseudomonadati</taxon>
        <taxon>Pseudomonadota</taxon>
        <taxon>Betaproteobacteria</taxon>
        <taxon>Burkholderiales</taxon>
        <taxon>Sphaerotilaceae</taxon>
        <taxon>Roseateles</taxon>
    </lineage>
</organism>
<evidence type="ECO:0000313" key="4">
    <source>
        <dbReference type="EMBL" id="MDL5033131.1"/>
    </source>
</evidence>
<dbReference type="Proteomes" id="UP001238603">
    <property type="component" value="Unassembled WGS sequence"/>
</dbReference>
<feature type="domain" description="Xaa-Pro dipeptidyl-peptidase C-terminal" evidence="3">
    <location>
        <begin position="354"/>
        <end position="593"/>
    </location>
</feature>
<dbReference type="SUPFAM" id="SSF53474">
    <property type="entry name" value="alpha/beta-Hydrolases"/>
    <property type="match status" value="1"/>
</dbReference>
<dbReference type="InterPro" id="IPR029058">
    <property type="entry name" value="AB_hydrolase_fold"/>
</dbReference>
<dbReference type="InterPro" id="IPR005674">
    <property type="entry name" value="CocE/Ser_esterase"/>
</dbReference>
<dbReference type="EMBL" id="JASVDS010000004">
    <property type="protein sequence ID" value="MDL5033131.1"/>
    <property type="molecule type" value="Genomic_DNA"/>
</dbReference>
<feature type="region of interest" description="Disordered" evidence="2">
    <location>
        <begin position="1"/>
        <end position="20"/>
    </location>
</feature>